<name>W2K227_PHYNI</name>
<evidence type="ECO:0000313" key="1">
    <source>
        <dbReference type="EMBL" id="ETL78500.1"/>
    </source>
</evidence>
<feature type="non-terminal residue" evidence="1">
    <location>
        <position position="43"/>
    </location>
</feature>
<organism evidence="1">
    <name type="scientific">Phytophthora nicotianae</name>
    <name type="common">Potato buckeye rot agent</name>
    <name type="synonym">Phytophthora parasitica</name>
    <dbReference type="NCBI Taxonomy" id="4792"/>
    <lineage>
        <taxon>Eukaryota</taxon>
        <taxon>Sar</taxon>
        <taxon>Stramenopiles</taxon>
        <taxon>Oomycota</taxon>
        <taxon>Peronosporomycetes</taxon>
        <taxon>Peronosporales</taxon>
        <taxon>Peronosporaceae</taxon>
        <taxon>Phytophthora</taxon>
    </lineage>
</organism>
<sequence>MDEAWSSDPKTQFKFEIKKYQCSLLHNSKHLRVHVLSLRLHED</sequence>
<dbReference type="AlphaFoldDB" id="W2K227"/>
<dbReference type="Proteomes" id="UP000054423">
    <property type="component" value="Unassembled WGS sequence"/>
</dbReference>
<protein>
    <submittedName>
        <fullName evidence="1">Uncharacterized protein</fullName>
    </submittedName>
</protein>
<dbReference type="EMBL" id="KI683270">
    <property type="protein sequence ID" value="ETL78500.1"/>
    <property type="molecule type" value="Genomic_DNA"/>
</dbReference>
<proteinExistence type="predicted"/>
<gene>
    <name evidence="1" type="ORF">L917_20704</name>
</gene>
<reference evidence="1" key="1">
    <citation type="submission" date="2013-11" db="EMBL/GenBank/DDBJ databases">
        <title>The Genome Sequence of Phytophthora parasitica CHvinca01.</title>
        <authorList>
            <consortium name="The Broad Institute Genomics Platform"/>
            <person name="Russ C."/>
            <person name="Tyler B."/>
            <person name="Panabieres F."/>
            <person name="Shan W."/>
            <person name="Tripathy S."/>
            <person name="Grunwald N."/>
            <person name="Machado M."/>
            <person name="Johnson C.S."/>
            <person name="Arredondo F."/>
            <person name="Hong C."/>
            <person name="Coffey M."/>
            <person name="Young S.K."/>
            <person name="Zeng Q."/>
            <person name="Gargeya S."/>
            <person name="Fitzgerald M."/>
            <person name="Abouelleil A."/>
            <person name="Alvarado L."/>
            <person name="Chapman S.B."/>
            <person name="Gainer-Dewar J."/>
            <person name="Goldberg J."/>
            <person name="Griggs A."/>
            <person name="Gujja S."/>
            <person name="Hansen M."/>
            <person name="Howarth C."/>
            <person name="Imamovic A."/>
            <person name="Ireland A."/>
            <person name="Larimer J."/>
            <person name="McCowan C."/>
            <person name="Murphy C."/>
            <person name="Pearson M."/>
            <person name="Poon T.W."/>
            <person name="Priest M."/>
            <person name="Roberts A."/>
            <person name="Saif S."/>
            <person name="Shea T."/>
            <person name="Sykes S."/>
            <person name="Wortman J."/>
            <person name="Nusbaum C."/>
            <person name="Birren B."/>
        </authorList>
    </citation>
    <scope>NUCLEOTIDE SEQUENCE [LARGE SCALE GENOMIC DNA]</scope>
    <source>
        <strain evidence="1">CHvinca01</strain>
    </source>
</reference>
<accession>W2K227</accession>